<keyword evidence="2" id="KW-1133">Transmembrane helix</keyword>
<dbReference type="Gramene" id="MELO3C008094.2.1">
    <property type="protein sequence ID" value="MELO3C008094.2.1"/>
    <property type="gene ID" value="MELO3C008094.2"/>
</dbReference>
<evidence type="ECO:0000313" key="3">
    <source>
        <dbReference type="EnsemblPlants" id="MELO3C008094.2.1"/>
    </source>
</evidence>
<accession>A0A9I9CTJ5</accession>
<feature type="transmembrane region" description="Helical" evidence="2">
    <location>
        <begin position="282"/>
        <end position="302"/>
    </location>
</feature>
<dbReference type="AlphaFoldDB" id="A0A9I9CTJ5"/>
<keyword evidence="2" id="KW-0472">Membrane</keyword>
<feature type="compositionally biased region" description="Acidic residues" evidence="1">
    <location>
        <begin position="173"/>
        <end position="189"/>
    </location>
</feature>
<proteinExistence type="predicted"/>
<feature type="compositionally biased region" description="Basic and acidic residues" evidence="1">
    <location>
        <begin position="158"/>
        <end position="167"/>
    </location>
</feature>
<reference evidence="3" key="1">
    <citation type="submission" date="2023-03" db="UniProtKB">
        <authorList>
            <consortium name="EnsemblPlants"/>
        </authorList>
    </citation>
    <scope>IDENTIFICATION</scope>
</reference>
<sequence length="498" mass="55534">MDDEFQDWELLHEYDRTFPQPYSSNLPDSNSRFFQEIEGDSGSESTICLDYFSLRKHEPSSKTPLKSTVTDECLVEPENLSSVDSGSENRSCRKNTSEIGSDLGNDLLGECELNQSHANGLLDITKSVAGFEEISTDAENLNRREADDGELKGSPLVARDEPLRGKDTYNPTESEESSEESESQDEILDDTCSNWSGNMSFAMKAGDDGKENDAGNDHIESVNDISNNGDGDSSEKIDVAMAVEEVKVEAKSGELEAQRRKAVWWKVPFQVLRYCFLRASPAWSFSVAAAFMGVMILGRRLYKMKRKAKSLHLKIAVNDKKFATWQNFIERCGKMHKDRTPVASVKKLDSFSSAIDTFFPAFVRTFGKGTPDDSMPKHKGHIESNPFGLLGLELYTSRLNSRESLSDPTIFRYKENSLDWDAVGLLNESLLVGQVAWNVSQFADRAARLNEAFSVVRRVPVVRAPLTGGGANSWPALRGGKETLDLHDTFQFSHSQLL</sequence>
<protein>
    <recommendedName>
        <fullName evidence="4">Transmembrane protein</fullName>
    </recommendedName>
</protein>
<dbReference type="PANTHER" id="PTHR33646">
    <property type="entry name" value="GB|AAF00631.1"/>
    <property type="match status" value="1"/>
</dbReference>
<dbReference type="InterPro" id="IPR045883">
    <property type="entry name" value="At4g13530-like"/>
</dbReference>
<evidence type="ECO:0000256" key="2">
    <source>
        <dbReference type="SAM" id="Phobius"/>
    </source>
</evidence>
<evidence type="ECO:0000256" key="1">
    <source>
        <dbReference type="SAM" id="MobiDB-lite"/>
    </source>
</evidence>
<feature type="compositionally biased region" description="Basic and acidic residues" evidence="1">
    <location>
        <begin position="205"/>
        <end position="221"/>
    </location>
</feature>
<name>A0A9I9CTJ5_CUCME</name>
<dbReference type="PANTHER" id="PTHR33646:SF6">
    <property type="entry name" value="TRANSMEMBRANE PROTEIN"/>
    <property type="match status" value="1"/>
</dbReference>
<evidence type="ECO:0008006" key="4">
    <source>
        <dbReference type="Google" id="ProtNLM"/>
    </source>
</evidence>
<organism evidence="3">
    <name type="scientific">Cucumis melo</name>
    <name type="common">Muskmelon</name>
    <dbReference type="NCBI Taxonomy" id="3656"/>
    <lineage>
        <taxon>Eukaryota</taxon>
        <taxon>Viridiplantae</taxon>
        <taxon>Streptophyta</taxon>
        <taxon>Embryophyta</taxon>
        <taxon>Tracheophyta</taxon>
        <taxon>Spermatophyta</taxon>
        <taxon>Magnoliopsida</taxon>
        <taxon>eudicotyledons</taxon>
        <taxon>Gunneridae</taxon>
        <taxon>Pentapetalae</taxon>
        <taxon>rosids</taxon>
        <taxon>fabids</taxon>
        <taxon>Cucurbitales</taxon>
        <taxon>Cucurbitaceae</taxon>
        <taxon>Benincaseae</taxon>
        <taxon>Cucumis</taxon>
    </lineage>
</organism>
<keyword evidence="2" id="KW-0812">Transmembrane</keyword>
<dbReference type="EnsemblPlants" id="MELO3C008094.2.1">
    <property type="protein sequence ID" value="MELO3C008094.2.1"/>
    <property type="gene ID" value="MELO3C008094.2"/>
</dbReference>
<feature type="region of interest" description="Disordered" evidence="1">
    <location>
        <begin position="139"/>
        <end position="233"/>
    </location>
</feature>
<feature type="compositionally biased region" description="Basic and acidic residues" evidence="1">
    <location>
        <begin position="140"/>
        <end position="151"/>
    </location>
</feature>